<evidence type="ECO:0000256" key="1">
    <source>
        <dbReference type="PROSITE-ProRule" id="PRU00221"/>
    </source>
</evidence>
<name>A0ABQ9J3U1_9CUCU</name>
<organism evidence="2 3">
    <name type="scientific">Molorchus minor</name>
    <dbReference type="NCBI Taxonomy" id="1323400"/>
    <lineage>
        <taxon>Eukaryota</taxon>
        <taxon>Metazoa</taxon>
        <taxon>Ecdysozoa</taxon>
        <taxon>Arthropoda</taxon>
        <taxon>Hexapoda</taxon>
        <taxon>Insecta</taxon>
        <taxon>Pterygota</taxon>
        <taxon>Neoptera</taxon>
        <taxon>Endopterygota</taxon>
        <taxon>Coleoptera</taxon>
        <taxon>Polyphaga</taxon>
        <taxon>Cucujiformia</taxon>
        <taxon>Chrysomeloidea</taxon>
        <taxon>Cerambycidae</taxon>
        <taxon>Lamiinae</taxon>
        <taxon>Monochamini</taxon>
        <taxon>Molorchus</taxon>
    </lineage>
</organism>
<dbReference type="InterPro" id="IPR036322">
    <property type="entry name" value="WD40_repeat_dom_sf"/>
</dbReference>
<dbReference type="InterPro" id="IPR015943">
    <property type="entry name" value="WD40/YVTN_repeat-like_dom_sf"/>
</dbReference>
<dbReference type="Gene3D" id="2.130.10.10">
    <property type="entry name" value="YVTN repeat-like/Quinoprotein amine dehydrogenase"/>
    <property type="match status" value="1"/>
</dbReference>
<comment type="caution">
    <text evidence="2">The sequence shown here is derived from an EMBL/GenBank/DDBJ whole genome shotgun (WGS) entry which is preliminary data.</text>
</comment>
<dbReference type="Pfam" id="PF00400">
    <property type="entry name" value="WD40"/>
    <property type="match status" value="1"/>
</dbReference>
<dbReference type="PANTHER" id="PTHR22806">
    <property type="entry name" value="NUCLEOPORIN NUP37 P37 -RELATED"/>
    <property type="match status" value="1"/>
</dbReference>
<dbReference type="PROSITE" id="PS50082">
    <property type="entry name" value="WD_REPEATS_2"/>
    <property type="match status" value="1"/>
</dbReference>
<dbReference type="Proteomes" id="UP001162164">
    <property type="component" value="Unassembled WGS sequence"/>
</dbReference>
<dbReference type="SMART" id="SM00320">
    <property type="entry name" value="WD40"/>
    <property type="match status" value="4"/>
</dbReference>
<evidence type="ECO:0008006" key="4">
    <source>
        <dbReference type="Google" id="ProtNLM"/>
    </source>
</evidence>
<sequence length="328" mass="37083">MKVDIPMDIIETTRKVFSEPNFTKNLSEHGQIVNVYFSPFDWSQDLLLIGFEKKILLSHLEISNDNIDVTFLTEFMHPCRCTTLSFSPVASITTIPNQILFCTGGNDFKLRIYSSDLLDNNTCKVLHGHTSYINDSMFDSENSYLASTSDDNTVKVWSVEDFKLKLTFHLTSPGINVSWHRMTFVSYLSLKKIGIIRFYNVETETPILSLDYGKQLSSCHWAPSDRDLVASLQLGELLIWEIPKPCLPLHSSILFPENGGNLKFSPQGELVAAVNSLDSSLKIVHVKTQAVKLTATVTLPTNVCWHYRYPIVCIGDDTKLCFWKVSGK</sequence>
<keyword evidence="3" id="KW-1185">Reference proteome</keyword>
<feature type="repeat" description="WD" evidence="1">
    <location>
        <begin position="126"/>
        <end position="167"/>
    </location>
</feature>
<keyword evidence="1" id="KW-0853">WD repeat</keyword>
<dbReference type="InterPro" id="IPR001680">
    <property type="entry name" value="WD40_rpt"/>
</dbReference>
<dbReference type="PANTHER" id="PTHR22806:SF0">
    <property type="entry name" value="NUCLEOPORIN NUP37"/>
    <property type="match status" value="1"/>
</dbReference>
<evidence type="ECO:0000313" key="3">
    <source>
        <dbReference type="Proteomes" id="UP001162164"/>
    </source>
</evidence>
<dbReference type="SUPFAM" id="SSF50978">
    <property type="entry name" value="WD40 repeat-like"/>
    <property type="match status" value="1"/>
</dbReference>
<proteinExistence type="predicted"/>
<dbReference type="PROSITE" id="PS50294">
    <property type="entry name" value="WD_REPEATS_REGION"/>
    <property type="match status" value="1"/>
</dbReference>
<accession>A0ABQ9J3U1</accession>
<evidence type="ECO:0000313" key="2">
    <source>
        <dbReference type="EMBL" id="KAJ8972533.1"/>
    </source>
</evidence>
<reference evidence="2" key="1">
    <citation type="journal article" date="2023" name="Insect Mol. Biol.">
        <title>Genome sequencing provides insights into the evolution of gene families encoding plant cell wall-degrading enzymes in longhorned beetles.</title>
        <authorList>
            <person name="Shin N.R."/>
            <person name="Okamura Y."/>
            <person name="Kirsch R."/>
            <person name="Pauchet Y."/>
        </authorList>
    </citation>
    <scope>NUCLEOTIDE SEQUENCE</scope>
    <source>
        <strain evidence="2">MMC_N1</strain>
    </source>
</reference>
<protein>
    <recommendedName>
        <fullName evidence="4">Nucleoporin Nup37</fullName>
    </recommendedName>
</protein>
<dbReference type="EMBL" id="JAPWTJ010001325">
    <property type="protein sequence ID" value="KAJ8972533.1"/>
    <property type="molecule type" value="Genomic_DNA"/>
</dbReference>
<dbReference type="InterPro" id="IPR037626">
    <property type="entry name" value="NUP37"/>
</dbReference>
<gene>
    <name evidence="2" type="ORF">NQ317_013848</name>
</gene>